<dbReference type="Gene3D" id="2.170.190.11">
    <property type="entry name" value="Molybdopterin biosynthesis moea protein, domain 3"/>
    <property type="match status" value="1"/>
</dbReference>
<dbReference type="Gene3D" id="3.40.980.10">
    <property type="entry name" value="MoaB/Mog-like domain"/>
    <property type="match status" value="1"/>
</dbReference>
<feature type="domain" description="MoaB/Mog" evidence="7">
    <location>
        <begin position="174"/>
        <end position="313"/>
    </location>
</feature>
<comment type="similarity">
    <text evidence="3 6">Belongs to the MoeA family.</text>
</comment>
<comment type="cofactor">
    <cofactor evidence="6">
        <name>Mg(2+)</name>
        <dbReference type="ChEBI" id="CHEBI:18420"/>
    </cofactor>
</comment>
<dbReference type="InterPro" id="IPR038987">
    <property type="entry name" value="MoeA-like"/>
</dbReference>
<keyword evidence="6" id="KW-0479">Metal-binding</keyword>
<dbReference type="RefSeq" id="WP_250201795.1">
    <property type="nucleotide sequence ID" value="NZ_CP097649.1"/>
</dbReference>
<dbReference type="SUPFAM" id="SSF63882">
    <property type="entry name" value="MoeA N-terminal region -like"/>
    <property type="match status" value="1"/>
</dbReference>
<dbReference type="InterPro" id="IPR036135">
    <property type="entry name" value="MoeA_linker/N_sf"/>
</dbReference>
<dbReference type="Pfam" id="PF03453">
    <property type="entry name" value="MoeA_N"/>
    <property type="match status" value="1"/>
</dbReference>
<dbReference type="Gene3D" id="2.40.340.10">
    <property type="entry name" value="MoeA, C-terminal, domain IV"/>
    <property type="match status" value="1"/>
</dbReference>
<keyword evidence="6" id="KW-0460">Magnesium</keyword>
<dbReference type="Pfam" id="PF03454">
    <property type="entry name" value="MoeA_C"/>
    <property type="match status" value="1"/>
</dbReference>
<dbReference type="PANTHER" id="PTHR10192">
    <property type="entry name" value="MOLYBDOPTERIN BIOSYNTHESIS PROTEIN"/>
    <property type="match status" value="1"/>
</dbReference>
<dbReference type="EC" id="2.10.1.1" evidence="6"/>
<evidence type="ECO:0000313" key="9">
    <source>
        <dbReference type="Proteomes" id="UP001055429"/>
    </source>
</evidence>
<evidence type="ECO:0000256" key="2">
    <source>
        <dbReference type="ARBA" id="ARBA00005046"/>
    </source>
</evidence>
<dbReference type="Gene3D" id="3.90.105.10">
    <property type="entry name" value="Molybdopterin biosynthesis moea protein, domain 2"/>
    <property type="match status" value="1"/>
</dbReference>
<proteinExistence type="inferred from homology"/>
<comment type="function">
    <text evidence="1 6">Catalyzes the insertion of molybdate into adenylated molybdopterin with the concomitant release of AMP.</text>
</comment>
<protein>
    <recommendedName>
        <fullName evidence="6">Molybdopterin molybdenumtransferase</fullName>
        <ecNumber evidence="6">2.10.1.1</ecNumber>
    </recommendedName>
</protein>
<dbReference type="InterPro" id="IPR036688">
    <property type="entry name" value="MoeA_C_domain_IV_sf"/>
</dbReference>
<comment type="pathway">
    <text evidence="2 6">Cofactor biosynthesis; molybdopterin biosynthesis.</text>
</comment>
<dbReference type="CDD" id="cd00887">
    <property type="entry name" value="MoeA"/>
    <property type="match status" value="1"/>
</dbReference>
<evidence type="ECO:0000259" key="7">
    <source>
        <dbReference type="SMART" id="SM00852"/>
    </source>
</evidence>
<reference evidence="8" key="1">
    <citation type="submission" date="2022-05" db="EMBL/GenBank/DDBJ databases">
        <title>Brevundimonas albigilva TT17 genome sequence.</title>
        <authorList>
            <person name="Lee K."/>
            <person name="Son H."/>
        </authorList>
    </citation>
    <scope>NUCLEOTIDE SEQUENCE</scope>
    <source>
        <strain evidence="8">TT17</strain>
    </source>
</reference>
<dbReference type="SUPFAM" id="SSF53218">
    <property type="entry name" value="Molybdenum cofactor biosynthesis proteins"/>
    <property type="match status" value="1"/>
</dbReference>
<evidence type="ECO:0000313" key="8">
    <source>
        <dbReference type="EMBL" id="URI15009.1"/>
    </source>
</evidence>
<keyword evidence="6" id="KW-0500">Molybdenum</keyword>
<gene>
    <name evidence="8" type="ORF">M8231_14580</name>
</gene>
<dbReference type="InterPro" id="IPR036425">
    <property type="entry name" value="MoaB/Mog-like_dom_sf"/>
</dbReference>
<evidence type="ECO:0000256" key="6">
    <source>
        <dbReference type="RuleBase" id="RU365090"/>
    </source>
</evidence>
<dbReference type="SUPFAM" id="SSF63867">
    <property type="entry name" value="MoeA C-terminal domain-like"/>
    <property type="match status" value="1"/>
</dbReference>
<dbReference type="Pfam" id="PF00994">
    <property type="entry name" value="MoCF_biosynth"/>
    <property type="match status" value="1"/>
</dbReference>
<evidence type="ECO:0000256" key="4">
    <source>
        <dbReference type="ARBA" id="ARBA00023150"/>
    </source>
</evidence>
<name>A0ABY4SPM2_9CAUL</name>
<dbReference type="Proteomes" id="UP001055429">
    <property type="component" value="Chromosome"/>
</dbReference>
<accession>A0ABY4SPM2</accession>
<evidence type="ECO:0000256" key="3">
    <source>
        <dbReference type="ARBA" id="ARBA00010763"/>
    </source>
</evidence>
<comment type="catalytic activity">
    <reaction evidence="5">
        <text>adenylyl-molybdopterin + molybdate = Mo-molybdopterin + AMP + H(+)</text>
        <dbReference type="Rhea" id="RHEA:35047"/>
        <dbReference type="ChEBI" id="CHEBI:15378"/>
        <dbReference type="ChEBI" id="CHEBI:36264"/>
        <dbReference type="ChEBI" id="CHEBI:62727"/>
        <dbReference type="ChEBI" id="CHEBI:71302"/>
        <dbReference type="ChEBI" id="CHEBI:456215"/>
        <dbReference type="EC" id="2.10.1.1"/>
    </reaction>
</comment>
<dbReference type="SMART" id="SM00852">
    <property type="entry name" value="MoCF_biosynth"/>
    <property type="match status" value="1"/>
</dbReference>
<keyword evidence="9" id="KW-1185">Reference proteome</keyword>
<dbReference type="InterPro" id="IPR005110">
    <property type="entry name" value="MoeA_linker/N"/>
</dbReference>
<sequence length="394" mass="40655">MIGFDEAFALLAEAVRPAGCERVALGEAQRRVLAAPVIARLDAPATDTSAMDGYAVREAEFAIPGRLTVVGESFAGRGFEGAVGPGECVRIFTGAPMPAGADRVIIQEVVRRDGDLALFDHALGGGRHVRVRGSDFRRGDALLPAGRRLDARAMVAAAGADVAEVELWARPRVIVLGTGDELAAPGEASGRAGAIPESVSFGVAGLALAYGAEMIDRLRLPDQPAVLEQAAAAALERADIVVVTGGASVGEKDYARAMFGPAGLEMIFSKVAIKPGKPVWLGRAKGKLVLGLPGNPTSALVTARLFLAPLLAGAAGENPATALTWRPAPLAGDLPPCESRETFHRGTWGEQGVVPVGNQDSSAQKALAAADVLIRRRPGSPAATTGETVEALDF</sequence>
<dbReference type="InterPro" id="IPR005111">
    <property type="entry name" value="MoeA_C_domain_IV"/>
</dbReference>
<evidence type="ECO:0000256" key="5">
    <source>
        <dbReference type="ARBA" id="ARBA00047317"/>
    </source>
</evidence>
<dbReference type="EMBL" id="CP097649">
    <property type="protein sequence ID" value="URI15009.1"/>
    <property type="molecule type" value="Genomic_DNA"/>
</dbReference>
<dbReference type="InterPro" id="IPR001453">
    <property type="entry name" value="MoaB/Mog_dom"/>
</dbReference>
<keyword evidence="6" id="KW-0808">Transferase</keyword>
<organism evidence="8 9">
    <name type="scientific">Brevundimonas albigilva</name>
    <dbReference type="NCBI Taxonomy" id="1312364"/>
    <lineage>
        <taxon>Bacteria</taxon>
        <taxon>Pseudomonadati</taxon>
        <taxon>Pseudomonadota</taxon>
        <taxon>Alphaproteobacteria</taxon>
        <taxon>Caulobacterales</taxon>
        <taxon>Caulobacteraceae</taxon>
        <taxon>Brevundimonas</taxon>
    </lineage>
</organism>
<dbReference type="PANTHER" id="PTHR10192:SF5">
    <property type="entry name" value="GEPHYRIN"/>
    <property type="match status" value="1"/>
</dbReference>
<keyword evidence="4 6" id="KW-0501">Molybdenum cofactor biosynthesis</keyword>
<evidence type="ECO:0000256" key="1">
    <source>
        <dbReference type="ARBA" id="ARBA00002901"/>
    </source>
</evidence>